<sequence length="402" mass="45694">MLSFISPPPPPILRGAERLIVDCEPMLADAPPPPPIKGVDRESRILVTNEVEVTHEVGAAHEVKVKYEAKVTHKAEQKYERTLLDISQLFHTRPSNNPWKLFYVRTDEIEADDSDWGKIASTPGIYVLGKRLDGYYEVIVDESCIPWLLDHNFLFLDKAEFEFLFGYDPTQPTKIEVDVYGESSAPVREKFTLCLVLLALSLLEDYNAPSAIHLLKKNQDRVLQAFRKDSIDLFKATSAKCQNRKAEAQLIRLVRRVFIFAGGLEDVHQLKFDNEYTAIDNLNKLGSLVSITGSICFRNFDLQAILSALYKSKAITNKYINTLDIAKLISKLMTLLLIGFQSDLGLPTKVPEQLPLRYKLRAPSTIYPLRALGERNILSDGVYELRKRFSDRKLVNRDVVKL</sequence>
<name>A0A8H4VXH5_9HELO</name>
<dbReference type="EMBL" id="JAAMPI010001275">
    <property type="protein sequence ID" value="KAF4625872.1"/>
    <property type="molecule type" value="Genomic_DNA"/>
</dbReference>
<organism evidence="1 2">
    <name type="scientific">Cudoniella acicularis</name>
    <dbReference type="NCBI Taxonomy" id="354080"/>
    <lineage>
        <taxon>Eukaryota</taxon>
        <taxon>Fungi</taxon>
        <taxon>Dikarya</taxon>
        <taxon>Ascomycota</taxon>
        <taxon>Pezizomycotina</taxon>
        <taxon>Leotiomycetes</taxon>
        <taxon>Helotiales</taxon>
        <taxon>Tricladiaceae</taxon>
        <taxon>Cudoniella</taxon>
    </lineage>
</organism>
<protein>
    <submittedName>
        <fullName evidence="1">Uncharacterized protein</fullName>
    </submittedName>
</protein>
<dbReference type="AlphaFoldDB" id="A0A8H4VXH5"/>
<evidence type="ECO:0000313" key="2">
    <source>
        <dbReference type="Proteomes" id="UP000566819"/>
    </source>
</evidence>
<reference evidence="1 2" key="1">
    <citation type="submission" date="2020-03" db="EMBL/GenBank/DDBJ databases">
        <title>Draft Genome Sequence of Cudoniella acicularis.</title>
        <authorList>
            <person name="Buettner E."/>
            <person name="Kellner H."/>
        </authorList>
    </citation>
    <scope>NUCLEOTIDE SEQUENCE [LARGE SCALE GENOMIC DNA]</scope>
    <source>
        <strain evidence="1 2">DSM 108380</strain>
    </source>
</reference>
<dbReference type="Proteomes" id="UP000566819">
    <property type="component" value="Unassembled WGS sequence"/>
</dbReference>
<proteinExistence type="predicted"/>
<accession>A0A8H4VXH5</accession>
<evidence type="ECO:0000313" key="1">
    <source>
        <dbReference type="EMBL" id="KAF4625872.1"/>
    </source>
</evidence>
<keyword evidence="2" id="KW-1185">Reference proteome</keyword>
<dbReference type="OrthoDB" id="3510799at2759"/>
<comment type="caution">
    <text evidence="1">The sequence shown here is derived from an EMBL/GenBank/DDBJ whole genome shotgun (WGS) entry which is preliminary data.</text>
</comment>
<gene>
    <name evidence="1" type="ORF">G7Y89_g12288</name>
</gene>